<accession>A0A101T603</accession>
<dbReference type="RefSeq" id="WP_055635987.1">
    <property type="nucleotide sequence ID" value="NZ_KQ948765.1"/>
</dbReference>
<sequence>MAGRIRSRGERGEKATAPTHVAGVIHRRRVVGLGSADRAAKAIRHVEEHGARDGTGGIDPRAGPVEVGPRAGPVEVGRRAGPVEVAHRTHMNTASLTVRASMLEKGALP</sequence>
<evidence type="ECO:0000313" key="3">
    <source>
        <dbReference type="Proteomes" id="UP000052982"/>
    </source>
</evidence>
<reference evidence="2 3" key="1">
    <citation type="submission" date="2015-10" db="EMBL/GenBank/DDBJ databases">
        <title>Draft genome sequence of Streptomyces griseoruber DSM 40281, type strain for the species Streptomyces griseoruber.</title>
        <authorList>
            <person name="Ruckert C."/>
            <person name="Winkler A."/>
            <person name="Kalinowski J."/>
            <person name="Kampfer P."/>
            <person name="Glaeser S."/>
        </authorList>
    </citation>
    <scope>NUCLEOTIDE SEQUENCE [LARGE SCALE GENOMIC DNA]</scope>
    <source>
        <strain evidence="2 3">DSM 40281</strain>
    </source>
</reference>
<gene>
    <name evidence="2" type="ORF">AQJ64_09845</name>
</gene>
<dbReference type="EMBL" id="LMWW01000010">
    <property type="protein sequence ID" value="KUN86316.1"/>
    <property type="molecule type" value="Genomic_DNA"/>
</dbReference>
<evidence type="ECO:0000256" key="1">
    <source>
        <dbReference type="SAM" id="MobiDB-lite"/>
    </source>
</evidence>
<dbReference type="Proteomes" id="UP000052982">
    <property type="component" value="Unassembled WGS sequence"/>
</dbReference>
<comment type="caution">
    <text evidence="2">The sequence shown here is derived from an EMBL/GenBank/DDBJ whole genome shotgun (WGS) entry which is preliminary data.</text>
</comment>
<keyword evidence="3" id="KW-1185">Reference proteome</keyword>
<organism evidence="2 3">
    <name type="scientific">Streptomyces griseoruber</name>
    <dbReference type="NCBI Taxonomy" id="1943"/>
    <lineage>
        <taxon>Bacteria</taxon>
        <taxon>Bacillati</taxon>
        <taxon>Actinomycetota</taxon>
        <taxon>Actinomycetes</taxon>
        <taxon>Kitasatosporales</taxon>
        <taxon>Streptomycetaceae</taxon>
        <taxon>Streptomyces</taxon>
    </lineage>
</organism>
<evidence type="ECO:0000313" key="2">
    <source>
        <dbReference type="EMBL" id="KUN86316.1"/>
    </source>
</evidence>
<proteinExistence type="predicted"/>
<name>A0A101T603_9ACTN</name>
<dbReference type="AlphaFoldDB" id="A0A101T603"/>
<feature type="region of interest" description="Disordered" evidence="1">
    <location>
        <begin position="47"/>
        <end position="76"/>
    </location>
</feature>
<protein>
    <submittedName>
        <fullName evidence="2">Uncharacterized protein</fullName>
    </submittedName>
</protein>